<dbReference type="Proteomes" id="UP000183809">
    <property type="component" value="Unassembled WGS sequence"/>
</dbReference>
<dbReference type="OrthoDB" id="540611at2759"/>
<dbReference type="SUPFAM" id="SSF48208">
    <property type="entry name" value="Six-hairpin glycosidases"/>
    <property type="match status" value="1"/>
</dbReference>
<dbReference type="InterPro" id="IPR010905">
    <property type="entry name" value="Glyco_hydro_88"/>
</dbReference>
<dbReference type="GO" id="GO:0005975">
    <property type="term" value="P:carbohydrate metabolic process"/>
    <property type="evidence" value="ECO:0007669"/>
    <property type="project" value="InterPro"/>
</dbReference>
<evidence type="ECO:0000313" key="5">
    <source>
        <dbReference type="Proteomes" id="UP000183809"/>
    </source>
</evidence>
<sequence length="423" mass="45904">MQSSFVSELFLVVFLCTCQITAASAQRTTNYSTWMATSIISRGEGILTGNGDVSQLLQAGFTQKAFRGWLERYPDDPDAELISSYIKQSTDSVVAAVSNAAATINTYPLDRLSNGDSLIALYQSSGNETYGAALSALRQSIDLQPRNAEGGLFYYVYPYWSYLDGMYSLAPFYTRYTELFDAANTSAVPDDMLRQLDLLWQHCRVNASGLLVHGYDDSRTAVWADPVTGASPHVWGRSLGWYLMALVDTLELLMAHGGGTAGEQEKREKLEEARQHLLERFAELAAAVVRAVDGESGAWWQVLDQPGRAGNYIESSGSAMFAYALLKGARMGFLAAEPAPGAGTTWTHVASRAYEYLVDRSVVVDDGNGTLGFNGTVSVCSLNSTASYEYYIGRPIKYNSVLGSAAFVLASVEYEALSAGSGK</sequence>
<evidence type="ECO:0000256" key="3">
    <source>
        <dbReference type="SAM" id="SignalP"/>
    </source>
</evidence>
<keyword evidence="5" id="KW-1185">Reference proteome</keyword>
<dbReference type="STRING" id="236234.A0A1J9S4S3"/>
<gene>
    <name evidence="4" type="ORF">BKCO1_1900068</name>
</gene>
<feature type="coiled-coil region" evidence="2">
    <location>
        <begin position="260"/>
        <end position="287"/>
    </location>
</feature>
<proteinExistence type="predicted"/>
<feature type="chain" id="PRO_5012046437" evidence="3">
    <location>
        <begin position="26"/>
        <end position="423"/>
    </location>
</feature>
<keyword evidence="3" id="KW-0732">Signal</keyword>
<accession>A0A1J9S4S3</accession>
<dbReference type="PANTHER" id="PTHR33886">
    <property type="entry name" value="UNSATURATED RHAMNOGALACTURONAN HYDROLASE (EUROFUNG)"/>
    <property type="match status" value="1"/>
</dbReference>
<evidence type="ECO:0000256" key="2">
    <source>
        <dbReference type="SAM" id="Coils"/>
    </source>
</evidence>
<reference evidence="4 5" key="1">
    <citation type="submission" date="2016-10" db="EMBL/GenBank/DDBJ databases">
        <title>Proteomics and genomics reveal pathogen-plant mechanisms compatible with a hemibiotrophic lifestyle of Diplodia corticola.</title>
        <authorList>
            <person name="Fernandes I."/>
            <person name="De Jonge R."/>
            <person name="Van De Peer Y."/>
            <person name="Devreese B."/>
            <person name="Alves A."/>
            <person name="Esteves A.C."/>
        </authorList>
    </citation>
    <scope>NUCLEOTIDE SEQUENCE [LARGE SCALE GENOMIC DNA]</scope>
    <source>
        <strain evidence="4 5">CBS 112549</strain>
    </source>
</reference>
<dbReference type="InterPro" id="IPR012341">
    <property type="entry name" value="6hp_glycosidase-like_sf"/>
</dbReference>
<dbReference type="PANTHER" id="PTHR33886:SF11">
    <property type="entry name" value="WALL GLYCOSYL HYDROLASE YTER, PUTATIVE (AFU_ORTHOLOGUE AFUA_2G14630)-RELATED"/>
    <property type="match status" value="1"/>
</dbReference>
<keyword evidence="1 4" id="KW-0378">Hydrolase</keyword>
<dbReference type="GeneID" id="31012354"/>
<evidence type="ECO:0000256" key="1">
    <source>
        <dbReference type="ARBA" id="ARBA00022801"/>
    </source>
</evidence>
<dbReference type="EMBL" id="MNUE01000019">
    <property type="protein sequence ID" value="OJD34956.1"/>
    <property type="molecule type" value="Genomic_DNA"/>
</dbReference>
<dbReference type="AlphaFoldDB" id="A0A1J9S4S3"/>
<dbReference type="InterPro" id="IPR052043">
    <property type="entry name" value="PolySaccharide_Degr_Enz"/>
</dbReference>
<organism evidence="4 5">
    <name type="scientific">Diplodia corticola</name>
    <dbReference type="NCBI Taxonomy" id="236234"/>
    <lineage>
        <taxon>Eukaryota</taxon>
        <taxon>Fungi</taxon>
        <taxon>Dikarya</taxon>
        <taxon>Ascomycota</taxon>
        <taxon>Pezizomycotina</taxon>
        <taxon>Dothideomycetes</taxon>
        <taxon>Dothideomycetes incertae sedis</taxon>
        <taxon>Botryosphaeriales</taxon>
        <taxon>Botryosphaeriaceae</taxon>
        <taxon>Diplodia</taxon>
    </lineage>
</organism>
<keyword evidence="2" id="KW-0175">Coiled coil</keyword>
<comment type="caution">
    <text evidence="4">The sequence shown here is derived from an EMBL/GenBank/DDBJ whole genome shotgun (WGS) entry which is preliminary data.</text>
</comment>
<dbReference type="GO" id="GO:0016787">
    <property type="term" value="F:hydrolase activity"/>
    <property type="evidence" value="ECO:0007669"/>
    <property type="project" value="UniProtKB-KW"/>
</dbReference>
<evidence type="ECO:0000313" key="4">
    <source>
        <dbReference type="EMBL" id="OJD34956.1"/>
    </source>
</evidence>
<name>A0A1J9S4S3_9PEZI</name>
<dbReference type="Pfam" id="PF07470">
    <property type="entry name" value="Glyco_hydro_88"/>
    <property type="match status" value="1"/>
</dbReference>
<dbReference type="RefSeq" id="XP_020131216.1">
    <property type="nucleotide sequence ID" value="XM_020272095.1"/>
</dbReference>
<feature type="signal peptide" evidence="3">
    <location>
        <begin position="1"/>
        <end position="25"/>
    </location>
</feature>
<dbReference type="Gene3D" id="1.50.10.10">
    <property type="match status" value="1"/>
</dbReference>
<protein>
    <submittedName>
        <fullName evidence="4">Glycoside hydrolase family 105 protein</fullName>
    </submittedName>
</protein>
<dbReference type="InterPro" id="IPR008928">
    <property type="entry name" value="6-hairpin_glycosidase_sf"/>
</dbReference>